<dbReference type="AlphaFoldDB" id="A0A2N9IIK1"/>
<feature type="region of interest" description="Disordered" evidence="1">
    <location>
        <begin position="48"/>
        <end position="149"/>
    </location>
</feature>
<evidence type="ECO:0000313" key="2">
    <source>
        <dbReference type="EMBL" id="SPD23883.1"/>
    </source>
</evidence>
<sequence>MSQTDSSKIALTKPIPDCTTVQLCCETGCIDSSLSLYPFSALSLCRPRSGPDEVVDEASELEGGAVGLENPPQIEADAPDPDLTRRLMRSVSSRAARWDSRTLPRSKPTPRSGPDEAVDEVGELEGGAVGLENRPQIEADENRSAIEAGPDLDLMRTGVLVLVPPSLSPTCSCAKNRCCP</sequence>
<proteinExistence type="predicted"/>
<gene>
    <name evidence="2" type="ORF">FSB_LOCUS51765</name>
</gene>
<protein>
    <submittedName>
        <fullName evidence="2">Uncharacterized protein</fullName>
    </submittedName>
</protein>
<evidence type="ECO:0000256" key="1">
    <source>
        <dbReference type="SAM" id="MobiDB-lite"/>
    </source>
</evidence>
<feature type="compositionally biased region" description="Basic and acidic residues" evidence="1">
    <location>
        <begin position="135"/>
        <end position="144"/>
    </location>
</feature>
<dbReference type="EMBL" id="OIVN01005757">
    <property type="protein sequence ID" value="SPD23883.1"/>
    <property type="molecule type" value="Genomic_DNA"/>
</dbReference>
<reference evidence="2" key="1">
    <citation type="submission" date="2018-02" db="EMBL/GenBank/DDBJ databases">
        <authorList>
            <person name="Cohen D.B."/>
            <person name="Kent A.D."/>
        </authorList>
    </citation>
    <scope>NUCLEOTIDE SEQUENCE</scope>
</reference>
<organism evidence="2">
    <name type="scientific">Fagus sylvatica</name>
    <name type="common">Beechnut</name>
    <dbReference type="NCBI Taxonomy" id="28930"/>
    <lineage>
        <taxon>Eukaryota</taxon>
        <taxon>Viridiplantae</taxon>
        <taxon>Streptophyta</taxon>
        <taxon>Embryophyta</taxon>
        <taxon>Tracheophyta</taxon>
        <taxon>Spermatophyta</taxon>
        <taxon>Magnoliopsida</taxon>
        <taxon>eudicotyledons</taxon>
        <taxon>Gunneridae</taxon>
        <taxon>Pentapetalae</taxon>
        <taxon>rosids</taxon>
        <taxon>fabids</taxon>
        <taxon>Fagales</taxon>
        <taxon>Fagaceae</taxon>
        <taxon>Fagus</taxon>
    </lineage>
</organism>
<accession>A0A2N9IIK1</accession>
<name>A0A2N9IIK1_FAGSY</name>